<accession>A0ABW7AEK6</accession>
<evidence type="ECO:0000313" key="2">
    <source>
        <dbReference type="Proteomes" id="UP001603978"/>
    </source>
</evidence>
<keyword evidence="2" id="KW-1185">Reference proteome</keyword>
<reference evidence="1 2" key="1">
    <citation type="submission" date="2024-10" db="EMBL/GenBank/DDBJ databases">
        <authorList>
            <person name="Topkara A.R."/>
            <person name="Saygin H."/>
        </authorList>
    </citation>
    <scope>NUCLEOTIDE SEQUENCE [LARGE SCALE GENOMIC DNA]</scope>
    <source>
        <strain evidence="1 2">M3C6</strain>
    </source>
</reference>
<sequence length="58" mass="6251">MLGDQREDPLLLLVEVDDEVVVQPLDGAGDLLAALGAPLPVRQQPALYLCAIWGQARK</sequence>
<gene>
    <name evidence="1" type="ORF">ACFLIM_16285</name>
</gene>
<protein>
    <submittedName>
        <fullName evidence="1">Uncharacterized protein</fullName>
    </submittedName>
</protein>
<dbReference type="RefSeq" id="WP_393166063.1">
    <property type="nucleotide sequence ID" value="NZ_JBICRM010000008.1"/>
</dbReference>
<dbReference type="EMBL" id="JBICRM010000008">
    <property type="protein sequence ID" value="MFG1704745.1"/>
    <property type="molecule type" value="Genomic_DNA"/>
</dbReference>
<organism evidence="1 2">
    <name type="scientific">Nonomuraea marmarensis</name>
    <dbReference type="NCBI Taxonomy" id="3351344"/>
    <lineage>
        <taxon>Bacteria</taxon>
        <taxon>Bacillati</taxon>
        <taxon>Actinomycetota</taxon>
        <taxon>Actinomycetes</taxon>
        <taxon>Streptosporangiales</taxon>
        <taxon>Streptosporangiaceae</taxon>
        <taxon>Nonomuraea</taxon>
    </lineage>
</organism>
<dbReference type="Proteomes" id="UP001603978">
    <property type="component" value="Unassembled WGS sequence"/>
</dbReference>
<name>A0ABW7AEK6_9ACTN</name>
<proteinExistence type="predicted"/>
<evidence type="ECO:0000313" key="1">
    <source>
        <dbReference type="EMBL" id="MFG1704745.1"/>
    </source>
</evidence>
<comment type="caution">
    <text evidence="1">The sequence shown here is derived from an EMBL/GenBank/DDBJ whole genome shotgun (WGS) entry which is preliminary data.</text>
</comment>